<dbReference type="Proteomes" id="UP000593846">
    <property type="component" value="Chromosome"/>
</dbReference>
<dbReference type="InterPro" id="IPR035439">
    <property type="entry name" value="UPF0145_dom_sf"/>
</dbReference>
<gene>
    <name evidence="2" type="ORF">IM676_13415</name>
</gene>
<dbReference type="Gene3D" id="3.30.110.70">
    <property type="entry name" value="Hypothetical protein apc22750. Chain B"/>
    <property type="match status" value="1"/>
</dbReference>
<dbReference type="SUPFAM" id="SSF117782">
    <property type="entry name" value="YbjQ-like"/>
    <property type="match status" value="1"/>
</dbReference>
<dbReference type="PANTHER" id="PTHR34068:SF2">
    <property type="entry name" value="UPF0145 PROTEIN SCO3412"/>
    <property type="match status" value="1"/>
</dbReference>
<evidence type="ECO:0000313" key="3">
    <source>
        <dbReference type="Proteomes" id="UP000593846"/>
    </source>
</evidence>
<keyword evidence="3" id="KW-1185">Reference proteome</keyword>
<comment type="similarity">
    <text evidence="1">Belongs to the UPF0145 family.</text>
</comment>
<name>A0A7U3NMQ4_9CYAN</name>
<dbReference type="RefSeq" id="WP_200987371.1">
    <property type="nucleotide sequence ID" value="NZ_CP063311.1"/>
</dbReference>
<protein>
    <submittedName>
        <fullName evidence="2">Heavy metal-binding domain-containing protein</fullName>
    </submittedName>
</protein>
<dbReference type="PANTHER" id="PTHR34068">
    <property type="entry name" value="UPF0145 PROTEIN YBJQ"/>
    <property type="match status" value="1"/>
</dbReference>
<dbReference type="EMBL" id="CP063311">
    <property type="protein sequence ID" value="QOV21725.1"/>
    <property type="molecule type" value="Genomic_DNA"/>
</dbReference>
<evidence type="ECO:0000313" key="2">
    <source>
        <dbReference type="EMBL" id="QOV21725.1"/>
    </source>
</evidence>
<dbReference type="KEGG" id="aee:IM676_13415"/>
<accession>A0A7U3NMQ4</accession>
<proteinExistence type="inferred from homology"/>
<dbReference type="Pfam" id="PF01906">
    <property type="entry name" value="YbjQ_1"/>
    <property type="match status" value="1"/>
</dbReference>
<dbReference type="AlphaFoldDB" id="A0A7U3NMQ4"/>
<reference evidence="3" key="1">
    <citation type="submission" date="2020-10" db="EMBL/GenBank/DDBJ databases">
        <title>Genome-based taxonomic classification of the species Anabaenopsis elenkinii.</title>
        <authorList>
            <person name="Delbaje E."/>
            <person name="Andreote A.P.D."/>
            <person name="Pellegrinetti T.A."/>
            <person name="Cruz R.B."/>
            <person name="Branco L.H.Z."/>
            <person name="Fiore M.F."/>
        </authorList>
    </citation>
    <scope>NUCLEOTIDE SEQUENCE [LARGE SCALE GENOMIC DNA]</scope>
    <source>
        <strain evidence="3">CCIBt3563</strain>
    </source>
</reference>
<evidence type="ECO:0000256" key="1">
    <source>
        <dbReference type="ARBA" id="ARBA00010751"/>
    </source>
</evidence>
<dbReference type="InterPro" id="IPR002765">
    <property type="entry name" value="UPF0145_YbjQ-like"/>
</dbReference>
<organism evidence="2 3">
    <name type="scientific">Anabaenopsis elenkinii CCIBt3563</name>
    <dbReference type="NCBI Taxonomy" id="2779889"/>
    <lineage>
        <taxon>Bacteria</taxon>
        <taxon>Bacillati</taxon>
        <taxon>Cyanobacteriota</taxon>
        <taxon>Cyanophyceae</taxon>
        <taxon>Nostocales</taxon>
        <taxon>Nodulariaceae</taxon>
        <taxon>Anabaenopsis</taxon>
    </lineage>
</organism>
<sequence>MLISLDHLQEKIEVGELLTVVVVKAANVVSDIRENIRNLTGGRMEHYEKLIQEGVDTALENLEKKAKERGYDGVIGVKISNPMVVTGGAEIIVYGNGFKKSNRSGGVEEEIAKKGDKI</sequence>